<dbReference type="AlphaFoldDB" id="A0A8S1KM32"/>
<keyword evidence="3" id="KW-1185">Reference proteome</keyword>
<gene>
    <name evidence="1" type="ORF">PSON_ATCC_30995.1.T0090511</name>
    <name evidence="2" type="ORF">PSON_ATCC_30995.1.T0090516</name>
</gene>
<dbReference type="EMBL" id="CAJJDN010000009">
    <property type="protein sequence ID" value="CAD8055900.1"/>
    <property type="molecule type" value="Genomic_DNA"/>
</dbReference>
<reference evidence="1" key="1">
    <citation type="submission" date="2021-01" db="EMBL/GenBank/DDBJ databases">
        <authorList>
            <consortium name="Genoscope - CEA"/>
            <person name="William W."/>
        </authorList>
    </citation>
    <scope>NUCLEOTIDE SEQUENCE</scope>
</reference>
<comment type="caution">
    <text evidence="1">The sequence shown here is derived from an EMBL/GenBank/DDBJ whole genome shotgun (WGS) entry which is preliminary data.</text>
</comment>
<accession>A0A8S1KM32</accession>
<proteinExistence type="predicted"/>
<organism evidence="1 3">
    <name type="scientific">Paramecium sonneborni</name>
    <dbReference type="NCBI Taxonomy" id="65129"/>
    <lineage>
        <taxon>Eukaryota</taxon>
        <taxon>Sar</taxon>
        <taxon>Alveolata</taxon>
        <taxon>Ciliophora</taxon>
        <taxon>Intramacronucleata</taxon>
        <taxon>Oligohymenophorea</taxon>
        <taxon>Peniculida</taxon>
        <taxon>Parameciidae</taxon>
        <taxon>Paramecium</taxon>
    </lineage>
</organism>
<evidence type="ECO:0000313" key="1">
    <source>
        <dbReference type="EMBL" id="CAD8055897.1"/>
    </source>
</evidence>
<sequence length="139" mass="16566">MPDLSSQGNMYQHCIRAMFSYKKNEVKVGQLFKNISKLKLFEELDKICQQKQIAFRFNIDRLRDKQWMVNVLFILNDQNDVFKLYLDSEKVIGIARDDLNILKTLDTFFGRKGHQNFLREILNSQMKGKYIQLNKKQLV</sequence>
<dbReference type="OrthoDB" id="320113at2759"/>
<name>A0A8S1KM32_9CILI</name>
<dbReference type="Proteomes" id="UP000692954">
    <property type="component" value="Unassembled WGS sequence"/>
</dbReference>
<protein>
    <submittedName>
        <fullName evidence="1">Uncharacterized protein</fullName>
    </submittedName>
</protein>
<dbReference type="EMBL" id="CAJJDN010000009">
    <property type="protein sequence ID" value="CAD8055897.1"/>
    <property type="molecule type" value="Genomic_DNA"/>
</dbReference>
<evidence type="ECO:0000313" key="2">
    <source>
        <dbReference type="EMBL" id="CAD8055900.1"/>
    </source>
</evidence>
<evidence type="ECO:0000313" key="3">
    <source>
        <dbReference type="Proteomes" id="UP000692954"/>
    </source>
</evidence>